<dbReference type="InterPro" id="IPR006179">
    <property type="entry name" value="5_nucleotidase/apyrase"/>
</dbReference>
<keyword evidence="3" id="KW-0732">Signal</keyword>
<name>A0ABS5HQA0_9RHOB</name>
<dbReference type="Gene3D" id="3.90.780.10">
    <property type="entry name" value="5'-Nucleotidase, C-terminal domain"/>
    <property type="match status" value="1"/>
</dbReference>
<dbReference type="InterPro" id="IPR036907">
    <property type="entry name" value="5'-Nucleotdase_C_sf"/>
</dbReference>
<evidence type="ECO:0000259" key="6">
    <source>
        <dbReference type="Pfam" id="PF00149"/>
    </source>
</evidence>
<evidence type="ECO:0000256" key="2">
    <source>
        <dbReference type="ARBA" id="ARBA00022723"/>
    </source>
</evidence>
<dbReference type="Gene3D" id="3.60.21.10">
    <property type="match status" value="1"/>
</dbReference>
<dbReference type="InterPro" id="IPR041827">
    <property type="entry name" value="CpdB_N"/>
</dbReference>
<keyword evidence="4 5" id="KW-0547">Nucleotide-binding</keyword>
<evidence type="ECO:0000256" key="3">
    <source>
        <dbReference type="ARBA" id="ARBA00022729"/>
    </source>
</evidence>
<dbReference type="PANTHER" id="PTHR11575:SF6">
    <property type="entry name" value="2',3'-CYCLIC-NUCLEOTIDE 2'-PHOSPHODIESTERASE_3'-NUCLEOTIDASE"/>
    <property type="match status" value="1"/>
</dbReference>
<dbReference type="InterPro" id="IPR029052">
    <property type="entry name" value="Metallo-depent_PP-like"/>
</dbReference>
<dbReference type="NCBIfam" id="NF006938">
    <property type="entry name" value="PRK09420.1"/>
    <property type="match status" value="1"/>
</dbReference>
<dbReference type="CDD" id="cd07410">
    <property type="entry name" value="MPP_CpdB_N"/>
    <property type="match status" value="1"/>
</dbReference>
<dbReference type="Pfam" id="PF00149">
    <property type="entry name" value="Metallophos"/>
    <property type="match status" value="1"/>
</dbReference>
<protein>
    <submittedName>
        <fullName evidence="8">Bifunctional 2',3'-cyclic-nucleotide 2'-phosphodiesterase/3'-nucleotidase</fullName>
    </submittedName>
</protein>
<organism evidence="8 9">
    <name type="scientific">Thalassovita aquimarina</name>
    <dbReference type="NCBI Taxonomy" id="2785917"/>
    <lineage>
        <taxon>Bacteria</taxon>
        <taxon>Pseudomonadati</taxon>
        <taxon>Pseudomonadota</taxon>
        <taxon>Alphaproteobacteria</taxon>
        <taxon>Rhodobacterales</taxon>
        <taxon>Roseobacteraceae</taxon>
        <taxon>Thalassovita</taxon>
    </lineage>
</organism>
<dbReference type="InterPro" id="IPR004843">
    <property type="entry name" value="Calcineurin-like_PHP"/>
</dbReference>
<evidence type="ECO:0000256" key="1">
    <source>
        <dbReference type="ARBA" id="ARBA00006654"/>
    </source>
</evidence>
<gene>
    <name evidence="8" type="ORF">IT775_08360</name>
</gene>
<feature type="domain" description="5'-Nucleotidase C-terminal" evidence="7">
    <location>
        <begin position="371"/>
        <end position="552"/>
    </location>
</feature>
<evidence type="ECO:0000256" key="5">
    <source>
        <dbReference type="RuleBase" id="RU362119"/>
    </source>
</evidence>
<dbReference type="PRINTS" id="PR01607">
    <property type="entry name" value="APYRASEFAMLY"/>
</dbReference>
<comment type="similarity">
    <text evidence="1 5">Belongs to the 5'-nucleotidase family.</text>
</comment>
<comment type="caution">
    <text evidence="8">The sequence shown here is derived from an EMBL/GenBank/DDBJ whole genome shotgun (WGS) entry which is preliminary data.</text>
</comment>
<dbReference type="Proteomes" id="UP001195941">
    <property type="component" value="Unassembled WGS sequence"/>
</dbReference>
<evidence type="ECO:0000256" key="4">
    <source>
        <dbReference type="ARBA" id="ARBA00022741"/>
    </source>
</evidence>
<proteinExistence type="inferred from homology"/>
<evidence type="ECO:0000313" key="8">
    <source>
        <dbReference type="EMBL" id="MBR9651132.1"/>
    </source>
</evidence>
<keyword evidence="2" id="KW-0479">Metal-binding</keyword>
<accession>A0ABS5HQA0</accession>
<keyword evidence="9" id="KW-1185">Reference proteome</keyword>
<dbReference type="SUPFAM" id="SSF56300">
    <property type="entry name" value="Metallo-dependent phosphatases"/>
    <property type="match status" value="1"/>
</dbReference>
<dbReference type="SUPFAM" id="SSF55816">
    <property type="entry name" value="5'-nucleotidase (syn. UDP-sugar hydrolase), C-terminal domain"/>
    <property type="match status" value="1"/>
</dbReference>
<dbReference type="InterPro" id="IPR008334">
    <property type="entry name" value="5'-Nucleotdase_C"/>
</dbReference>
<dbReference type="PANTHER" id="PTHR11575">
    <property type="entry name" value="5'-NUCLEOTIDASE-RELATED"/>
    <property type="match status" value="1"/>
</dbReference>
<dbReference type="Pfam" id="PF02872">
    <property type="entry name" value="5_nucleotid_C"/>
    <property type="match status" value="1"/>
</dbReference>
<evidence type="ECO:0000313" key="9">
    <source>
        <dbReference type="Proteomes" id="UP001195941"/>
    </source>
</evidence>
<dbReference type="RefSeq" id="WP_212700640.1">
    <property type="nucleotide sequence ID" value="NZ_JADMKU010000005.1"/>
</dbReference>
<feature type="domain" description="Calcineurin-like phosphoesterase" evidence="6">
    <location>
        <begin position="19"/>
        <end position="260"/>
    </location>
</feature>
<reference evidence="8 9" key="1">
    <citation type="journal article" date="2021" name="Arch. Microbiol.">
        <title>Thalassobius aquimarinus sp. nov., isolated from the Sea of Japan seashore.</title>
        <authorList>
            <person name="Kurilenko V.V."/>
            <person name="Romanenko L.A."/>
            <person name="Chernysheva N.Y."/>
            <person name="Velansky P.V."/>
            <person name="Tekutyeva L.A."/>
            <person name="Isaeva M.P."/>
            <person name="Mikhailov V.V."/>
        </authorList>
    </citation>
    <scope>NUCLEOTIDE SEQUENCE [LARGE SCALE GENOMIC DNA]</scope>
    <source>
        <strain evidence="8 9">KMM 8518</strain>
    </source>
</reference>
<sequence length="637" mass="70331">MHRYRPSGSLLLQADETQLRILQTTDVHMHLLAYDYFSESPTHKSGLSRTATLIKTARAETANSLLFDTGDFLQGNLLGDQIAYQDAGETRLHPAIAAMNALQYDGATLGNHEFSYGMDFLLDTIISARFPLVLANAARELGNRPSADRTILHPYRIVEKRLRGAAGAERTIRLGLIGFLPPQTAVWDRHLVEGKVHFRDIVETAQDYIPKMQAEGADLIIALAHSGIALGDERQLKENAVVPLSRIDGIDVILCGHQHRLFPDSSFYGTPGIDVNKGTINGKPVMMPGFWGSHLGVLDLVLAQDDGGRWFTSRHKTELRPVAGKAHRNGAQAPISEAPEILHAVRHHHRATLDYMQTPVGRTQSPLHSFFALVADDATVQLVARAQADYVSRALDGTAHAGLPVLAATASFKAGGRAGPNHYTDIPAGPLTLRSLSDLYLFPNVACAVRLTGREVMEWLERSVSLFHRITPGLHGQALHDPQFPCYDFDHMVGLDYEIDPSQPARYSSEGTLLCTESHRITSATWRGAPIEPDQEFIVATNGFRASGGGGFVQVPTEEMVLTPDVPVRDILADYIRRRDSIDITPKPVWRFRELENTSARFKTSPRAVDRLPDVPRRKVSFEHTGDDGFALVRLDF</sequence>
<dbReference type="EMBL" id="JADMKU010000005">
    <property type="protein sequence ID" value="MBR9651132.1"/>
    <property type="molecule type" value="Genomic_DNA"/>
</dbReference>
<keyword evidence="5" id="KW-0378">Hydrolase</keyword>
<evidence type="ECO:0000259" key="7">
    <source>
        <dbReference type="Pfam" id="PF02872"/>
    </source>
</evidence>